<dbReference type="Proteomes" id="UP001433508">
    <property type="component" value="Unassembled WGS sequence"/>
</dbReference>
<evidence type="ECO:0000313" key="1">
    <source>
        <dbReference type="EMBL" id="KAK9238484.1"/>
    </source>
</evidence>
<evidence type="ECO:0000313" key="2">
    <source>
        <dbReference type="Proteomes" id="UP001433508"/>
    </source>
</evidence>
<reference evidence="2" key="1">
    <citation type="journal article" date="2024" name="Front. Bioeng. Biotechnol.">
        <title>Genome-scale model development and genomic sequencing of the oleaginous clade Lipomyces.</title>
        <authorList>
            <person name="Czajka J.J."/>
            <person name="Han Y."/>
            <person name="Kim J."/>
            <person name="Mondo S.J."/>
            <person name="Hofstad B.A."/>
            <person name="Robles A."/>
            <person name="Haridas S."/>
            <person name="Riley R."/>
            <person name="LaButti K."/>
            <person name="Pangilinan J."/>
            <person name="Andreopoulos W."/>
            <person name="Lipzen A."/>
            <person name="Yan J."/>
            <person name="Wang M."/>
            <person name="Ng V."/>
            <person name="Grigoriev I.V."/>
            <person name="Spatafora J.W."/>
            <person name="Magnuson J.K."/>
            <person name="Baker S.E."/>
            <person name="Pomraning K.R."/>
        </authorList>
    </citation>
    <scope>NUCLEOTIDE SEQUENCE [LARGE SCALE GENOMIC DNA]</scope>
    <source>
        <strain evidence="2">CBS 7786</strain>
    </source>
</reference>
<accession>A0ACC3T4X3</accession>
<gene>
    <name evidence="1" type="ORF">V1525DRAFT_110928</name>
</gene>
<organism evidence="1 2">
    <name type="scientific">Lipomyces kononenkoae</name>
    <name type="common">Yeast</name>
    <dbReference type="NCBI Taxonomy" id="34357"/>
    <lineage>
        <taxon>Eukaryota</taxon>
        <taxon>Fungi</taxon>
        <taxon>Dikarya</taxon>
        <taxon>Ascomycota</taxon>
        <taxon>Saccharomycotina</taxon>
        <taxon>Lipomycetes</taxon>
        <taxon>Lipomycetales</taxon>
        <taxon>Lipomycetaceae</taxon>
        <taxon>Lipomyces</taxon>
    </lineage>
</organism>
<protein>
    <submittedName>
        <fullName evidence="1">Uncharacterized protein</fullName>
    </submittedName>
</protein>
<dbReference type="EMBL" id="MU971356">
    <property type="protein sequence ID" value="KAK9238484.1"/>
    <property type="molecule type" value="Genomic_DNA"/>
</dbReference>
<name>A0ACC3T4X3_LIPKO</name>
<keyword evidence="2" id="KW-1185">Reference proteome</keyword>
<proteinExistence type="predicted"/>
<comment type="caution">
    <text evidence="1">The sequence shown here is derived from an EMBL/GenBank/DDBJ whole genome shotgun (WGS) entry which is preliminary data.</text>
</comment>
<sequence length="1229" mass="139261">MPEANRLHRGFHIGHQNVVLDVDLASRTIIGSTEITVLPADPTLKSIHLDFRQGNVTGAFVSGKVASWDYHDVWLATTSPSVKESARTVHQYSQFEEKLAPVIDENLSGELVIHFPRGVKVQQQDPFSTALSFGNASSFSRHESPDVAASTPSLARTDVYNAFVPITVRVEFRLVDPVMGLAFVAKDSEHRYEHAYTFSNPYGISTSCWLPCVDGLWERCSWEFEITVPKTVADIKRIQTNGIDEDKDEEDSERDIVVACIGDLQQETIHASDHSKKIVSFVLTSPVAAQHVGFAVGPFVQVNLSELKESDEDEGQHSSSMEVYAYALPGRQDEVVNTCMFMHKAMEFFVREYSSYPFGTFSLCFVEETLDDMEPYAGLAIVSDRHLYPAEIIDQIYPVTKYLTTLLASQWSSVNIVPKNWNSLWVTIGLCGYISGTFLRRLMGNNEYRFRLKKDAERICDLDIGRPPIGHPDLEFPVDKSTLEFIKLKAPVILHILDRRLTKSGGSFGLTRAIPKLFWQAMSGDLTNGALSTSHFQRLCEKVSHVKLDSFFQEWVHGSGYPIFRITQRFNKKKMFVEMGIRQVQSAEMPKTKPLHEESFVKDAKKHMRGESLESTVRPVFTGPMTIRIHEADGTPYEHVVNIKDSFTKLDIQYNTKYKRLKRHLRTRDKPSANAAAASAATSGEPMDEGELDGVLLHSLGDVLSTDNEMEEWRLTEWTKEEEDQMTDEAFEWLRVDSDFEWICMIYINQPDYMYASQLQQDRDVVAQYECIKYFADAKPSPIYSTILVRTLMDRRYYYGIRMEAAQTLAKYALPELDWIGRYHLLKAFQVMFCFPDSLIPEANDFSDFTTYFLQKTIPLALSEIKDGTGRTPLPVKEFLLDLLRYNENSYNTFSDCFYVGALMTAICNAISKQPEEMPQFNFDFTFDVNDKGATGGNDKLAEAQFVEKAMVEISRCQRMDRWMPSYQNVVSTIAISIKEKLSQLGTIDPSVRDMLQYTHAGLFDTLRLTGFSAMLSMPALYTAPENKAILRYVFKTILTDPSYHVRLCMIKLIGRSLGKISMRKYGGSGKLASGVGTFLIVEESGGEITESRKDEYRRSNLEGCIEIVKEQFSEVETLKTGLWELLTSPALGILEKRIVLDICGIIYDVRQTKLVKLRIPDQKQIVAKNLGHGKVKIYRVDKPPSVRPVTPTPGDPPGSADQGVTDMESKTVRLPLPQNRIKLNIKIK</sequence>